<reference evidence="1 2" key="1">
    <citation type="submission" date="2024-01" db="EMBL/GenBank/DDBJ databases">
        <title>The genomes of 5 underutilized Papilionoideae crops provide insights into root nodulation and disease resistanc.</title>
        <authorList>
            <person name="Jiang F."/>
        </authorList>
    </citation>
    <scope>NUCLEOTIDE SEQUENCE [LARGE SCALE GENOMIC DNA]</scope>
    <source>
        <strain evidence="1">LVBAO_FW01</strain>
        <tissue evidence="1">Leaves</tissue>
    </source>
</reference>
<sequence length="100" mass="10977">MTHGWKIDKKENTGNQVAKVVIQSMGMNVLKRLQVDLVDKSEPVGAVIFILLEENGMAKYIPNWGQKFAVLQSNSIDAAHVLGSRSPSTILLTAESVLRT</sequence>
<evidence type="ECO:0000313" key="1">
    <source>
        <dbReference type="EMBL" id="KAK7312427.1"/>
    </source>
</evidence>
<dbReference type="Proteomes" id="UP001367508">
    <property type="component" value="Unassembled WGS sequence"/>
</dbReference>
<dbReference type="EMBL" id="JAYMYQ010000009">
    <property type="protein sequence ID" value="KAK7312427.1"/>
    <property type="molecule type" value="Genomic_DNA"/>
</dbReference>
<name>A0AAN9KAB4_CANGL</name>
<gene>
    <name evidence="1" type="ORF">VNO77_36273</name>
</gene>
<comment type="caution">
    <text evidence="1">The sequence shown here is derived from an EMBL/GenBank/DDBJ whole genome shotgun (WGS) entry which is preliminary data.</text>
</comment>
<proteinExistence type="predicted"/>
<evidence type="ECO:0000313" key="2">
    <source>
        <dbReference type="Proteomes" id="UP001367508"/>
    </source>
</evidence>
<keyword evidence="2" id="KW-1185">Reference proteome</keyword>
<dbReference type="AlphaFoldDB" id="A0AAN9KAB4"/>
<accession>A0AAN9KAB4</accession>
<protein>
    <submittedName>
        <fullName evidence="1">Uncharacterized protein</fullName>
    </submittedName>
</protein>
<organism evidence="1 2">
    <name type="scientific">Canavalia gladiata</name>
    <name type="common">Sword bean</name>
    <name type="synonym">Dolichos gladiatus</name>
    <dbReference type="NCBI Taxonomy" id="3824"/>
    <lineage>
        <taxon>Eukaryota</taxon>
        <taxon>Viridiplantae</taxon>
        <taxon>Streptophyta</taxon>
        <taxon>Embryophyta</taxon>
        <taxon>Tracheophyta</taxon>
        <taxon>Spermatophyta</taxon>
        <taxon>Magnoliopsida</taxon>
        <taxon>eudicotyledons</taxon>
        <taxon>Gunneridae</taxon>
        <taxon>Pentapetalae</taxon>
        <taxon>rosids</taxon>
        <taxon>fabids</taxon>
        <taxon>Fabales</taxon>
        <taxon>Fabaceae</taxon>
        <taxon>Papilionoideae</taxon>
        <taxon>50 kb inversion clade</taxon>
        <taxon>NPAAA clade</taxon>
        <taxon>indigoferoid/millettioid clade</taxon>
        <taxon>Phaseoleae</taxon>
        <taxon>Canavalia</taxon>
    </lineage>
</organism>